<proteinExistence type="inferred from homology"/>
<reference evidence="10 11" key="1">
    <citation type="submission" date="2019-12" db="EMBL/GenBank/DDBJ databases">
        <title>Microbes associate with the intestines of laboratory mice.</title>
        <authorList>
            <person name="Navarre W."/>
            <person name="Wong E."/>
        </authorList>
    </citation>
    <scope>NUCLEOTIDE SEQUENCE [LARGE SCALE GENOMIC DNA]</scope>
    <source>
        <strain evidence="10 11">NM51_B2-22</strain>
    </source>
</reference>
<feature type="domain" description="Arginine repressor C-terminal" evidence="9">
    <location>
        <begin position="80"/>
        <end position="142"/>
    </location>
</feature>
<dbReference type="GO" id="GO:0003700">
    <property type="term" value="F:DNA-binding transcription factor activity"/>
    <property type="evidence" value="ECO:0007669"/>
    <property type="project" value="UniProtKB-UniRule"/>
</dbReference>
<dbReference type="Pfam" id="PF01316">
    <property type="entry name" value="Arg_repressor"/>
    <property type="match status" value="1"/>
</dbReference>
<name>A0A7X3KD72_9STRE</name>
<dbReference type="GO" id="GO:0006526">
    <property type="term" value="P:L-arginine biosynthetic process"/>
    <property type="evidence" value="ECO:0007669"/>
    <property type="project" value="UniProtKB-UniPathway"/>
</dbReference>
<dbReference type="Gene3D" id="3.30.1360.40">
    <property type="match status" value="1"/>
</dbReference>
<keyword evidence="7" id="KW-0678">Repressor</keyword>
<keyword evidence="7" id="KW-0028">Amino-acid biosynthesis</keyword>
<keyword evidence="4 7" id="KW-0805">Transcription regulation</keyword>
<evidence type="ECO:0000256" key="5">
    <source>
        <dbReference type="ARBA" id="ARBA00023125"/>
    </source>
</evidence>
<dbReference type="Proteomes" id="UP000461595">
    <property type="component" value="Unassembled WGS sequence"/>
</dbReference>
<dbReference type="InterPro" id="IPR036251">
    <property type="entry name" value="Arg_repress_C_sf"/>
</dbReference>
<dbReference type="GO" id="GO:0034618">
    <property type="term" value="F:arginine binding"/>
    <property type="evidence" value="ECO:0007669"/>
    <property type="project" value="InterPro"/>
</dbReference>
<organism evidence="10 11">
    <name type="scientific">Streptococcus danieliae</name>
    <dbReference type="NCBI Taxonomy" id="747656"/>
    <lineage>
        <taxon>Bacteria</taxon>
        <taxon>Bacillati</taxon>
        <taxon>Bacillota</taxon>
        <taxon>Bacilli</taxon>
        <taxon>Lactobacillales</taxon>
        <taxon>Streptococcaceae</taxon>
        <taxon>Streptococcus</taxon>
    </lineage>
</organism>
<gene>
    <name evidence="7" type="primary">argR</name>
    <name evidence="10" type="ORF">E5983_06750</name>
</gene>
<keyword evidence="3 7" id="KW-0963">Cytoplasm</keyword>
<keyword evidence="7" id="KW-0055">Arginine biosynthesis</keyword>
<dbReference type="UniPathway" id="UPA00068"/>
<dbReference type="InterPro" id="IPR036390">
    <property type="entry name" value="WH_DNA-bd_sf"/>
</dbReference>
<dbReference type="RefSeq" id="WP_160333113.1">
    <property type="nucleotide sequence ID" value="NZ_WSRS01000060.1"/>
</dbReference>
<dbReference type="OrthoDB" id="9807089at2"/>
<evidence type="ECO:0000256" key="7">
    <source>
        <dbReference type="HAMAP-Rule" id="MF_00173"/>
    </source>
</evidence>
<evidence type="ECO:0000256" key="2">
    <source>
        <dbReference type="ARBA" id="ARBA00008316"/>
    </source>
</evidence>
<comment type="function">
    <text evidence="7">Regulates arginine biosynthesis genes.</text>
</comment>
<dbReference type="GO" id="GO:0005737">
    <property type="term" value="C:cytoplasm"/>
    <property type="evidence" value="ECO:0007669"/>
    <property type="project" value="UniProtKB-SubCell"/>
</dbReference>
<evidence type="ECO:0000256" key="6">
    <source>
        <dbReference type="ARBA" id="ARBA00023163"/>
    </source>
</evidence>
<comment type="similarity">
    <text evidence="2 7">Belongs to the ArgR family.</text>
</comment>
<dbReference type="PANTHER" id="PTHR34471:SF1">
    <property type="entry name" value="ARGININE REPRESSOR"/>
    <property type="match status" value="1"/>
</dbReference>
<evidence type="ECO:0000259" key="8">
    <source>
        <dbReference type="Pfam" id="PF01316"/>
    </source>
</evidence>
<evidence type="ECO:0000256" key="1">
    <source>
        <dbReference type="ARBA" id="ARBA00004496"/>
    </source>
</evidence>
<evidence type="ECO:0000256" key="4">
    <source>
        <dbReference type="ARBA" id="ARBA00023015"/>
    </source>
</evidence>
<evidence type="ECO:0000259" key="9">
    <source>
        <dbReference type="Pfam" id="PF02863"/>
    </source>
</evidence>
<dbReference type="InterPro" id="IPR020899">
    <property type="entry name" value="Arg_repress_C"/>
</dbReference>
<dbReference type="GO" id="GO:1900079">
    <property type="term" value="P:regulation of arginine biosynthetic process"/>
    <property type="evidence" value="ECO:0007669"/>
    <property type="project" value="UniProtKB-UniRule"/>
</dbReference>
<dbReference type="InterPro" id="IPR001669">
    <property type="entry name" value="Arg_repress"/>
</dbReference>
<comment type="caution">
    <text evidence="10">The sequence shown here is derived from an EMBL/GenBank/DDBJ whole genome shotgun (WGS) entry which is preliminary data.</text>
</comment>
<sequence length="149" mass="16574">MKKIERQNLMRQLLEERRFYRQQELQAALKEAGAVVSQATLSRDMKELGVERQMSSQDSSFYRLPRLEAESGLADAALYVQKIDRVDFNLVLHTGLGEASVLANSLDASGDPRILGTIAGADTLLVVTRSSQDGASLEQDIRSYVEEDL</sequence>
<dbReference type="SUPFAM" id="SSF55252">
    <property type="entry name" value="C-terminal domain of arginine repressor"/>
    <property type="match status" value="1"/>
</dbReference>
<evidence type="ECO:0000256" key="3">
    <source>
        <dbReference type="ARBA" id="ARBA00022490"/>
    </source>
</evidence>
<dbReference type="Pfam" id="PF02863">
    <property type="entry name" value="Arg_repressor_C"/>
    <property type="match status" value="1"/>
</dbReference>
<dbReference type="PANTHER" id="PTHR34471">
    <property type="entry name" value="ARGININE REPRESSOR"/>
    <property type="match status" value="1"/>
</dbReference>
<dbReference type="AlphaFoldDB" id="A0A7X3KD72"/>
<protein>
    <recommendedName>
        <fullName evidence="7">Arginine repressor</fullName>
    </recommendedName>
</protein>
<dbReference type="InterPro" id="IPR036388">
    <property type="entry name" value="WH-like_DNA-bd_sf"/>
</dbReference>
<comment type="subcellular location">
    <subcellularLocation>
        <location evidence="1 7">Cytoplasm</location>
    </subcellularLocation>
</comment>
<dbReference type="InterPro" id="IPR020900">
    <property type="entry name" value="Arg_repress_DNA-bd"/>
</dbReference>
<feature type="domain" description="Arginine repressor DNA-binding" evidence="8">
    <location>
        <begin position="1"/>
        <end position="66"/>
    </location>
</feature>
<dbReference type="GO" id="GO:0003677">
    <property type="term" value="F:DNA binding"/>
    <property type="evidence" value="ECO:0007669"/>
    <property type="project" value="UniProtKB-KW"/>
</dbReference>
<dbReference type="PRINTS" id="PR01467">
    <property type="entry name" value="ARGREPRESSOR"/>
</dbReference>
<keyword evidence="6 7" id="KW-0804">Transcription</keyword>
<keyword evidence="5 7" id="KW-0238">DNA-binding</keyword>
<dbReference type="Gene3D" id="1.10.10.10">
    <property type="entry name" value="Winged helix-like DNA-binding domain superfamily/Winged helix DNA-binding domain"/>
    <property type="match status" value="1"/>
</dbReference>
<dbReference type="EMBL" id="WSRS01000060">
    <property type="protein sequence ID" value="MVX59333.1"/>
    <property type="molecule type" value="Genomic_DNA"/>
</dbReference>
<accession>A0A7X3KD72</accession>
<dbReference type="SUPFAM" id="SSF46785">
    <property type="entry name" value="Winged helix' DNA-binding domain"/>
    <property type="match status" value="1"/>
</dbReference>
<evidence type="ECO:0000313" key="11">
    <source>
        <dbReference type="Proteomes" id="UP000461595"/>
    </source>
</evidence>
<dbReference type="HAMAP" id="MF_00173">
    <property type="entry name" value="Arg_repressor"/>
    <property type="match status" value="1"/>
</dbReference>
<evidence type="ECO:0000313" key="10">
    <source>
        <dbReference type="EMBL" id="MVX59333.1"/>
    </source>
</evidence>
<dbReference type="GO" id="GO:0051259">
    <property type="term" value="P:protein complex oligomerization"/>
    <property type="evidence" value="ECO:0007669"/>
    <property type="project" value="InterPro"/>
</dbReference>
<comment type="pathway">
    <text evidence="7">Amino-acid biosynthesis; L-arginine biosynthesis [regulation].</text>
</comment>